<comment type="caution">
    <text evidence="1">The sequence shown here is derived from an EMBL/GenBank/DDBJ whole genome shotgun (WGS) entry which is preliminary data.</text>
</comment>
<dbReference type="AlphaFoldDB" id="A0A6S7GN87"/>
<evidence type="ECO:0000313" key="1">
    <source>
        <dbReference type="EMBL" id="CAB3994994.1"/>
    </source>
</evidence>
<dbReference type="Pfam" id="PF00078">
    <property type="entry name" value="RVT_1"/>
    <property type="match status" value="1"/>
</dbReference>
<gene>
    <name evidence="1" type="ORF">PACLA_8A028322</name>
</gene>
<dbReference type="SUPFAM" id="SSF56219">
    <property type="entry name" value="DNase I-like"/>
    <property type="match status" value="1"/>
</dbReference>
<dbReference type="OrthoDB" id="10065625at2759"/>
<dbReference type="InterPro" id="IPR043502">
    <property type="entry name" value="DNA/RNA_pol_sf"/>
</dbReference>
<dbReference type="PANTHER" id="PTHR33395:SF22">
    <property type="entry name" value="REVERSE TRANSCRIPTASE DOMAIN-CONTAINING PROTEIN"/>
    <property type="match status" value="1"/>
</dbReference>
<dbReference type="CDD" id="cd01650">
    <property type="entry name" value="RT_nLTR_like"/>
    <property type="match status" value="1"/>
</dbReference>
<dbReference type="PANTHER" id="PTHR33395">
    <property type="entry name" value="TRANSCRIPTASE, PUTATIVE-RELATED-RELATED"/>
    <property type="match status" value="1"/>
</dbReference>
<dbReference type="InterPro" id="IPR000477">
    <property type="entry name" value="RT_dom"/>
</dbReference>
<protein>
    <submittedName>
        <fullName evidence="1">Uncharacterized protein</fullName>
    </submittedName>
</protein>
<dbReference type="Proteomes" id="UP001152795">
    <property type="component" value="Unassembled WGS sequence"/>
</dbReference>
<dbReference type="SUPFAM" id="SSF56672">
    <property type="entry name" value="DNA/RNA polymerases"/>
    <property type="match status" value="1"/>
</dbReference>
<evidence type="ECO:0000313" key="2">
    <source>
        <dbReference type="Proteomes" id="UP001152795"/>
    </source>
</evidence>
<sequence>MSIANKQTLATAKNLIIILSSILCVCLKLQPSHINCHPDTNSPLGNITISPNLAILPDKLCFVWISIRDTNLRKFNLPKYHRYGIELRTTKFSSHALICILLSGDIATNPGPNTAPSTGLNVLYLNARSIKAFVPLDDDPSRKICKMSILQELVYSNDYDVVSICETWLNDSVMSAEILTGYNIYRKDRPGRTGGGVLIAVKSDIRSSHRKDLERDNIEFAVVELVKDYNKSVILYTVYLPELQQDELHQLNSSLQENSESASVVVVGDFNLPTLNWSPDESSLEHNWGSTENNEFCILMKDNFLQQFIKGPTHIAGNKLDLLLSNWPEMIEHVSTLTPKESTFPSDHYLVNFSIRLKFKRARRVQRKAYNYKRADFQDLHRLLQNATLDIPLSDNINISWSRWKDLFLAAVEKCVPVKVIKDTNSPPWIDGEIRHLMRKKYRALKNYRKTRSEERKKKLRSLSNSMKILVRRKHRDYLHKIEGSFSENPKLFWNYHKALLHHRSGVVSIITSNEITAKTPAEKAELFNTYFCSVFTSPSAVSSLPSSPIRSDIEISDIELTVEEVSACLSSLDTSKATGPDGIPARILKECSTEIAPSLCTLFNHSLRIGRFPAEWKNADVTPVHKKDNKEPAENYRPISLLPIVSKVMERCVCNRFYSHVSHLITSLQHGFMRNRSCVTQLLSVLHSIGKSLDQNTQTDILYLDFAKAFDCVDHVILIEKLKWYGVTGNLLNWFTDYLSDRSQRVVIEGVASRYLPVTSGVPQGSIVGPLLFVIFINDLPDIIQEQTRTGLFADDTKLYRSVKSPSDCESLQHDISNLNNWSHNSNMKFNASKCKVLTITRKKSPVITDYRLGNVILQRAHQEKDLGIIVKSNLSWDSHIFSIVSKANKMLGILKRTCPLIRDTKVRRTLYLTLVKSKLCYATEVWSPANVKLQVALERVQRRATRWILKSKVGEMSYEDRLKTLNLLPLTYDREIRDLVLAYKCIFGHTDLNIEHFVSFIHHNRTRTQNPSLMLKSPYCRTSTFQGSFFNRIVKTWNNVGKIASPEKFASLTIFKSFLHVTYTALVNSTFNVDMACTWSLTRDCPCHRS</sequence>
<dbReference type="InterPro" id="IPR005135">
    <property type="entry name" value="Endo/exonuclease/phosphatase"/>
</dbReference>
<reference evidence="1" key="1">
    <citation type="submission" date="2020-04" db="EMBL/GenBank/DDBJ databases">
        <authorList>
            <person name="Alioto T."/>
            <person name="Alioto T."/>
            <person name="Gomez Garrido J."/>
        </authorList>
    </citation>
    <scope>NUCLEOTIDE SEQUENCE</scope>
    <source>
        <strain evidence="1">A484AB</strain>
    </source>
</reference>
<proteinExistence type="predicted"/>
<dbReference type="InterPro" id="IPR036691">
    <property type="entry name" value="Endo/exonu/phosph_ase_sf"/>
</dbReference>
<accession>A0A6S7GN87</accession>
<dbReference type="EMBL" id="CACRXK020002579">
    <property type="protein sequence ID" value="CAB3994994.1"/>
    <property type="molecule type" value="Genomic_DNA"/>
</dbReference>
<dbReference type="GO" id="GO:0003824">
    <property type="term" value="F:catalytic activity"/>
    <property type="evidence" value="ECO:0007669"/>
    <property type="project" value="InterPro"/>
</dbReference>
<dbReference type="PROSITE" id="PS50878">
    <property type="entry name" value="RT_POL"/>
    <property type="match status" value="1"/>
</dbReference>
<organism evidence="1 2">
    <name type="scientific">Paramuricea clavata</name>
    <name type="common">Red gorgonian</name>
    <name type="synonym">Violescent sea-whip</name>
    <dbReference type="NCBI Taxonomy" id="317549"/>
    <lineage>
        <taxon>Eukaryota</taxon>
        <taxon>Metazoa</taxon>
        <taxon>Cnidaria</taxon>
        <taxon>Anthozoa</taxon>
        <taxon>Octocorallia</taxon>
        <taxon>Malacalcyonacea</taxon>
        <taxon>Plexauridae</taxon>
        <taxon>Paramuricea</taxon>
    </lineage>
</organism>
<dbReference type="Gene3D" id="3.60.10.10">
    <property type="entry name" value="Endonuclease/exonuclease/phosphatase"/>
    <property type="match status" value="1"/>
</dbReference>
<dbReference type="Pfam" id="PF03372">
    <property type="entry name" value="Exo_endo_phos"/>
    <property type="match status" value="1"/>
</dbReference>
<keyword evidence="2" id="KW-1185">Reference proteome</keyword>
<name>A0A6S7GN87_PARCT</name>